<reference evidence="1" key="1">
    <citation type="submission" date="2014-11" db="EMBL/GenBank/DDBJ databases">
        <authorList>
            <person name="Malar M.C."/>
            <person name="Sen D."/>
            <person name="Tripathy S."/>
        </authorList>
    </citation>
    <scope>NUCLEOTIDE SEQUENCE</scope>
    <source>
        <strain evidence="1">BDU141951</strain>
    </source>
</reference>
<sequence length="101" mass="12132">MKKYRFLTPALLEVEEASQFYESNRPELGVEFLDEVDETVQRILANPRAWKVLEDEIRRCRLRRFPYGIIYTILEDETILVVSVMHLHRHPSSWRKNLKSD</sequence>
<comment type="caution">
    <text evidence="1">The sequence shown here is derived from an EMBL/GenBank/DDBJ whole genome shotgun (WGS) entry which is preliminary data.</text>
</comment>
<dbReference type="EMBL" id="JTHE02000003">
    <property type="protein sequence ID" value="NEV68040.1"/>
    <property type="molecule type" value="Genomic_DNA"/>
</dbReference>
<accession>A0A0C1YGU2</accession>
<dbReference type="InterPro" id="IPR007712">
    <property type="entry name" value="RelE/ParE_toxin"/>
</dbReference>
<organism evidence="1">
    <name type="scientific">Lyngbya confervoides BDU141951</name>
    <dbReference type="NCBI Taxonomy" id="1574623"/>
    <lineage>
        <taxon>Bacteria</taxon>
        <taxon>Bacillati</taxon>
        <taxon>Cyanobacteriota</taxon>
        <taxon>Cyanophyceae</taxon>
        <taxon>Oscillatoriophycideae</taxon>
        <taxon>Oscillatoriales</taxon>
        <taxon>Microcoleaceae</taxon>
        <taxon>Lyngbya</taxon>
    </lineage>
</organism>
<proteinExistence type="predicted"/>
<evidence type="ECO:0000313" key="1">
    <source>
        <dbReference type="EMBL" id="NEV68040.1"/>
    </source>
</evidence>
<reference evidence="1" key="2">
    <citation type="journal article" date="2015" name="Genome Announc.">
        <title>Draft Genome Sequence of Filamentous Marine Cyanobacterium Lyngbya confervoides Strain BDU141951.</title>
        <authorList>
            <person name="Chandrababunaidu M.M."/>
            <person name="Sen D."/>
            <person name="Tripathy S."/>
        </authorList>
    </citation>
    <scope>NUCLEOTIDE SEQUENCE</scope>
    <source>
        <strain evidence="1">BDU141951</strain>
    </source>
</reference>
<name>A0A0C1YGU2_9CYAN</name>
<reference evidence="1" key="3">
    <citation type="submission" date="2020-02" db="EMBL/GenBank/DDBJ databases">
        <authorList>
            <person name="Sarangi A.N."/>
            <person name="Ghosh S."/>
            <person name="Mukherjee M."/>
            <person name="Tripathy S."/>
        </authorList>
    </citation>
    <scope>NUCLEOTIDE SEQUENCE</scope>
    <source>
        <strain evidence="1">BDU141951</strain>
    </source>
</reference>
<gene>
    <name evidence="1" type="ORF">QQ91_013045</name>
</gene>
<dbReference type="InterPro" id="IPR035093">
    <property type="entry name" value="RelE/ParE_toxin_dom_sf"/>
</dbReference>
<dbReference type="Pfam" id="PF05016">
    <property type="entry name" value="ParE_toxin"/>
    <property type="match status" value="1"/>
</dbReference>
<dbReference type="Gene3D" id="3.30.2310.20">
    <property type="entry name" value="RelE-like"/>
    <property type="match status" value="1"/>
</dbReference>
<protein>
    <submittedName>
        <fullName evidence="1">Type II toxin-antitoxin system RelE/ParE family toxin</fullName>
    </submittedName>
</protein>
<dbReference type="AlphaFoldDB" id="A0A0C1YGU2"/>